<reference evidence="3 4" key="1">
    <citation type="submission" date="2020-08" db="EMBL/GenBank/DDBJ databases">
        <title>Genemic of Streptomyces polyaspartic.</title>
        <authorList>
            <person name="Liu W."/>
        </authorList>
    </citation>
    <scope>NUCLEOTIDE SEQUENCE [LARGE SCALE GENOMIC DNA]</scope>
    <source>
        <strain evidence="3 4">TRM66268-LWL</strain>
    </source>
</reference>
<evidence type="ECO:0000256" key="2">
    <source>
        <dbReference type="SAM" id="Phobius"/>
    </source>
</evidence>
<sequence>MDDLTKVRELRAEAPAPDRARLAPGRMRLLDAAENGRALRRTVRIGRDWRFAAVGAVLAVTASAVLAVNLADHGGSDVSPKPAASQSVKPGTAQEFLEAAARAAESVRGAEPQDDQWYYTKSIGASVEPDTGELGKPTTDEDWFTVGPRKGEEGDWRTYYRLVTHLPDDPQGIVRAIQEAYPPPDAYALDSKKPTHVFSAIQSVTRTPLTSLEGKGQAKLYRALASLEGIELVGHRVTDAAGREVVAITVKPEPKDRYRYEILLQPDTYQVVGSRMVVAHDFTDTNEETAFFPGTWKAGDVMNTGASLVRTFVDDKNERP</sequence>
<gene>
    <name evidence="3" type="ORF">H9Y04_05075</name>
</gene>
<keyword evidence="2" id="KW-0472">Membrane</keyword>
<comment type="caution">
    <text evidence="3">The sequence shown here is derived from an EMBL/GenBank/DDBJ whole genome shotgun (WGS) entry which is preliminary data.</text>
</comment>
<dbReference type="NCBIfam" id="NF038083">
    <property type="entry name" value="CU044_5270_fam"/>
    <property type="match status" value="1"/>
</dbReference>
<keyword evidence="2" id="KW-0812">Transmembrane</keyword>
<organism evidence="3 4">
    <name type="scientific">Streptomyces polyasparticus</name>
    <dbReference type="NCBI Taxonomy" id="2767826"/>
    <lineage>
        <taxon>Bacteria</taxon>
        <taxon>Bacillati</taxon>
        <taxon>Actinomycetota</taxon>
        <taxon>Actinomycetes</taxon>
        <taxon>Kitasatosporales</taxon>
        <taxon>Streptomycetaceae</taxon>
        <taxon>Streptomyces</taxon>
    </lineage>
</organism>
<evidence type="ECO:0000313" key="3">
    <source>
        <dbReference type="EMBL" id="MBC9711940.1"/>
    </source>
</evidence>
<evidence type="ECO:0000313" key="4">
    <source>
        <dbReference type="Proteomes" id="UP000642284"/>
    </source>
</evidence>
<feature type="transmembrane region" description="Helical" evidence="2">
    <location>
        <begin position="49"/>
        <end position="71"/>
    </location>
</feature>
<dbReference type="EMBL" id="JACTVJ010000004">
    <property type="protein sequence ID" value="MBC9711940.1"/>
    <property type="molecule type" value="Genomic_DNA"/>
</dbReference>
<accession>A0ABR7SB04</accession>
<dbReference type="RefSeq" id="WP_187812444.1">
    <property type="nucleotide sequence ID" value="NZ_JACTVJ010000004.1"/>
</dbReference>
<keyword evidence="2" id="KW-1133">Transmembrane helix</keyword>
<evidence type="ECO:0000256" key="1">
    <source>
        <dbReference type="SAM" id="MobiDB-lite"/>
    </source>
</evidence>
<name>A0ABR7SB04_9ACTN</name>
<keyword evidence="4" id="KW-1185">Reference proteome</keyword>
<dbReference type="InterPro" id="IPR047789">
    <property type="entry name" value="CU044_5270-like"/>
</dbReference>
<protein>
    <submittedName>
        <fullName evidence="3">CU044_5270 family protein</fullName>
    </submittedName>
</protein>
<proteinExistence type="predicted"/>
<dbReference type="Proteomes" id="UP000642284">
    <property type="component" value="Unassembled WGS sequence"/>
</dbReference>
<feature type="region of interest" description="Disordered" evidence="1">
    <location>
        <begin position="128"/>
        <end position="148"/>
    </location>
</feature>